<name>A0ABV8AS08_9BACT</name>
<proteinExistence type="predicted"/>
<protein>
    <submittedName>
        <fullName evidence="1">YkgJ family cysteine cluster protein</fullName>
    </submittedName>
</protein>
<dbReference type="RefSeq" id="WP_377904331.1">
    <property type="nucleotide sequence ID" value="NZ_JBHRZS010000006.1"/>
</dbReference>
<evidence type="ECO:0000313" key="2">
    <source>
        <dbReference type="Proteomes" id="UP001595805"/>
    </source>
</evidence>
<comment type="caution">
    <text evidence="1">The sequence shown here is derived from an EMBL/GenBank/DDBJ whole genome shotgun (WGS) entry which is preliminary data.</text>
</comment>
<gene>
    <name evidence="1" type="ORF">ACFOSV_05820</name>
</gene>
<accession>A0ABV8AS08</accession>
<evidence type="ECO:0000313" key="1">
    <source>
        <dbReference type="EMBL" id="MFC3879681.1"/>
    </source>
</evidence>
<dbReference type="EMBL" id="JBHRZS010000006">
    <property type="protein sequence ID" value="MFC3879681.1"/>
    <property type="molecule type" value="Genomic_DNA"/>
</dbReference>
<sequence>MNLKEKAEAVKALFVQLDKDTQDYRENGGLGCLSGCGFCCSRPKISAYPIEFLPFAYDLVDKGLAEQALAFLEENPDLDHCMNFVPKPGDNAKGFCGTYSTRGLICRVFGTAARKTKTGTREIIICKPLKEERAEQLQTATRRINSGELQLPLATDYYAKIADLDSYLSTEMPINQAIRIALDRVLREIFYASQEVLD</sequence>
<dbReference type="Proteomes" id="UP001595805">
    <property type="component" value="Unassembled WGS sequence"/>
</dbReference>
<organism evidence="1 2">
    <name type="scientific">Algoriphagus namhaensis</name>
    <dbReference type="NCBI Taxonomy" id="915353"/>
    <lineage>
        <taxon>Bacteria</taxon>
        <taxon>Pseudomonadati</taxon>
        <taxon>Bacteroidota</taxon>
        <taxon>Cytophagia</taxon>
        <taxon>Cytophagales</taxon>
        <taxon>Cyclobacteriaceae</taxon>
        <taxon>Algoriphagus</taxon>
    </lineage>
</organism>
<reference evidence="2" key="1">
    <citation type="journal article" date="2019" name="Int. J. Syst. Evol. Microbiol.">
        <title>The Global Catalogue of Microorganisms (GCM) 10K type strain sequencing project: providing services to taxonomists for standard genome sequencing and annotation.</title>
        <authorList>
            <consortium name="The Broad Institute Genomics Platform"/>
            <consortium name="The Broad Institute Genome Sequencing Center for Infectious Disease"/>
            <person name="Wu L."/>
            <person name="Ma J."/>
        </authorList>
    </citation>
    <scope>NUCLEOTIDE SEQUENCE [LARGE SCALE GENOMIC DNA]</scope>
    <source>
        <strain evidence="2">CCUG 60523</strain>
    </source>
</reference>
<keyword evidence="2" id="KW-1185">Reference proteome</keyword>